<keyword evidence="8" id="KW-0067">ATP-binding</keyword>
<evidence type="ECO:0000259" key="14">
    <source>
        <dbReference type="PROSITE" id="PS51473"/>
    </source>
</evidence>
<dbReference type="GO" id="GO:0005524">
    <property type="term" value="F:ATP binding"/>
    <property type="evidence" value="ECO:0007669"/>
    <property type="project" value="UniProtKB-KW"/>
</dbReference>
<dbReference type="InterPro" id="IPR038408">
    <property type="entry name" value="GNK2_sf"/>
</dbReference>
<evidence type="ECO:0000313" key="15">
    <source>
        <dbReference type="EMBL" id="KAF7840692.1"/>
    </source>
</evidence>
<protein>
    <recommendedName>
        <fullName evidence="1">non-specific serine/threonine protein kinase</fullName>
        <ecNumber evidence="1">2.7.11.1</ecNumber>
    </recommendedName>
</protein>
<evidence type="ECO:0000313" key="16">
    <source>
        <dbReference type="Proteomes" id="UP000634136"/>
    </source>
</evidence>
<accession>A0A835CIU0</accession>
<evidence type="ECO:0000256" key="5">
    <source>
        <dbReference type="ARBA" id="ARBA00022737"/>
    </source>
</evidence>
<dbReference type="PROSITE" id="PS00108">
    <property type="entry name" value="PROTEIN_KINASE_ST"/>
    <property type="match status" value="1"/>
</dbReference>
<evidence type="ECO:0000256" key="4">
    <source>
        <dbReference type="ARBA" id="ARBA00022729"/>
    </source>
</evidence>
<keyword evidence="4" id="KW-0732">Signal</keyword>
<feature type="domain" description="Gnk2-homologous" evidence="14">
    <location>
        <begin position="366"/>
        <end position="477"/>
    </location>
</feature>
<dbReference type="PROSITE" id="PS50011">
    <property type="entry name" value="PROTEIN_KINASE_DOM"/>
    <property type="match status" value="1"/>
</dbReference>
<dbReference type="EMBL" id="JAAIUW010000002">
    <property type="protein sequence ID" value="KAF7840692.1"/>
    <property type="molecule type" value="Genomic_DNA"/>
</dbReference>
<evidence type="ECO:0000256" key="12">
    <source>
        <dbReference type="SAM" id="Phobius"/>
    </source>
</evidence>
<keyword evidence="3" id="KW-0808">Transferase</keyword>
<keyword evidence="7 15" id="KW-0418">Kinase</keyword>
<dbReference type="Pfam" id="PF01657">
    <property type="entry name" value="Stress-antifung"/>
    <property type="match status" value="3"/>
</dbReference>
<dbReference type="InterPro" id="IPR000719">
    <property type="entry name" value="Prot_kinase_dom"/>
</dbReference>
<feature type="domain" description="Gnk2-homologous" evidence="14">
    <location>
        <begin position="10"/>
        <end position="120"/>
    </location>
</feature>
<keyword evidence="16" id="KW-1185">Reference proteome</keyword>
<dbReference type="EC" id="2.7.11.1" evidence="1"/>
<dbReference type="PANTHER" id="PTHR32099:SF42">
    <property type="entry name" value="CYSTEINE-RICH RECEPTOR-LIKE PROTEIN KINASE 9-RELATED"/>
    <property type="match status" value="1"/>
</dbReference>
<comment type="catalytic activity">
    <reaction evidence="10">
        <text>L-threonyl-[protein] + ATP = O-phospho-L-threonyl-[protein] + ADP + H(+)</text>
        <dbReference type="Rhea" id="RHEA:46608"/>
        <dbReference type="Rhea" id="RHEA-COMP:11060"/>
        <dbReference type="Rhea" id="RHEA-COMP:11605"/>
        <dbReference type="ChEBI" id="CHEBI:15378"/>
        <dbReference type="ChEBI" id="CHEBI:30013"/>
        <dbReference type="ChEBI" id="CHEBI:30616"/>
        <dbReference type="ChEBI" id="CHEBI:61977"/>
        <dbReference type="ChEBI" id="CHEBI:456216"/>
        <dbReference type="EC" id="2.7.11.1"/>
    </reaction>
</comment>
<keyword evidence="12" id="KW-0472">Membrane</keyword>
<evidence type="ECO:0000256" key="2">
    <source>
        <dbReference type="ARBA" id="ARBA00022527"/>
    </source>
</evidence>
<dbReference type="Proteomes" id="UP000634136">
    <property type="component" value="Unassembled WGS sequence"/>
</dbReference>
<keyword evidence="12" id="KW-0812">Transmembrane</keyword>
<evidence type="ECO:0000256" key="6">
    <source>
        <dbReference type="ARBA" id="ARBA00022741"/>
    </source>
</evidence>
<dbReference type="InterPro" id="IPR011009">
    <property type="entry name" value="Kinase-like_dom_sf"/>
</dbReference>
<keyword evidence="9" id="KW-0325">Glycoprotein</keyword>
<evidence type="ECO:0000256" key="10">
    <source>
        <dbReference type="ARBA" id="ARBA00047899"/>
    </source>
</evidence>
<dbReference type="InterPro" id="IPR008271">
    <property type="entry name" value="Ser/Thr_kinase_AS"/>
</dbReference>
<evidence type="ECO:0000256" key="3">
    <source>
        <dbReference type="ARBA" id="ARBA00022679"/>
    </source>
</evidence>
<evidence type="ECO:0000256" key="7">
    <source>
        <dbReference type="ARBA" id="ARBA00022777"/>
    </source>
</evidence>
<reference evidence="15" key="1">
    <citation type="submission" date="2020-09" db="EMBL/GenBank/DDBJ databases">
        <title>Genome-Enabled Discovery of Anthraquinone Biosynthesis in Senna tora.</title>
        <authorList>
            <person name="Kang S.-H."/>
            <person name="Pandey R.P."/>
            <person name="Lee C.-M."/>
            <person name="Sim J.-S."/>
            <person name="Jeong J.-T."/>
            <person name="Choi B.-S."/>
            <person name="Jung M."/>
            <person name="Ginzburg D."/>
            <person name="Zhao K."/>
            <person name="Won S.Y."/>
            <person name="Oh T.-J."/>
            <person name="Yu Y."/>
            <person name="Kim N.-H."/>
            <person name="Lee O.R."/>
            <person name="Lee T.-H."/>
            <person name="Bashyal P."/>
            <person name="Kim T.-S."/>
            <person name="Lee W.-H."/>
            <person name="Kawkins C."/>
            <person name="Kim C.-K."/>
            <person name="Kim J.S."/>
            <person name="Ahn B.O."/>
            <person name="Rhee S.Y."/>
            <person name="Sohng J.K."/>
        </authorList>
    </citation>
    <scope>NUCLEOTIDE SEQUENCE</scope>
    <source>
        <tissue evidence="15">Leaf</tissue>
    </source>
</reference>
<dbReference type="Pfam" id="PF00069">
    <property type="entry name" value="Pkinase"/>
    <property type="match status" value="1"/>
</dbReference>
<gene>
    <name evidence="15" type="ORF">G2W53_002990</name>
</gene>
<keyword evidence="12" id="KW-1133">Transmembrane helix</keyword>
<dbReference type="SUPFAM" id="SSF56112">
    <property type="entry name" value="Protein kinase-like (PK-like)"/>
    <property type="match status" value="1"/>
</dbReference>
<comment type="catalytic activity">
    <reaction evidence="11">
        <text>L-seryl-[protein] + ATP = O-phospho-L-seryl-[protein] + ADP + H(+)</text>
        <dbReference type="Rhea" id="RHEA:17989"/>
        <dbReference type="Rhea" id="RHEA-COMP:9863"/>
        <dbReference type="Rhea" id="RHEA-COMP:11604"/>
        <dbReference type="ChEBI" id="CHEBI:15378"/>
        <dbReference type="ChEBI" id="CHEBI:29999"/>
        <dbReference type="ChEBI" id="CHEBI:30616"/>
        <dbReference type="ChEBI" id="CHEBI:83421"/>
        <dbReference type="ChEBI" id="CHEBI:456216"/>
        <dbReference type="EC" id="2.7.11.1"/>
    </reaction>
</comment>
<dbReference type="Gene3D" id="1.10.510.10">
    <property type="entry name" value="Transferase(Phosphotransferase) domain 1"/>
    <property type="match status" value="1"/>
</dbReference>
<evidence type="ECO:0000256" key="9">
    <source>
        <dbReference type="ARBA" id="ARBA00023180"/>
    </source>
</evidence>
<organism evidence="15 16">
    <name type="scientific">Senna tora</name>
    <dbReference type="NCBI Taxonomy" id="362788"/>
    <lineage>
        <taxon>Eukaryota</taxon>
        <taxon>Viridiplantae</taxon>
        <taxon>Streptophyta</taxon>
        <taxon>Embryophyta</taxon>
        <taxon>Tracheophyta</taxon>
        <taxon>Spermatophyta</taxon>
        <taxon>Magnoliopsida</taxon>
        <taxon>eudicotyledons</taxon>
        <taxon>Gunneridae</taxon>
        <taxon>Pentapetalae</taxon>
        <taxon>rosids</taxon>
        <taxon>fabids</taxon>
        <taxon>Fabales</taxon>
        <taxon>Fabaceae</taxon>
        <taxon>Caesalpinioideae</taxon>
        <taxon>Cassia clade</taxon>
        <taxon>Senna</taxon>
    </lineage>
</organism>
<dbReference type="FunFam" id="1.10.510.10:FF:001023">
    <property type="entry name" value="Os07g0541700 protein"/>
    <property type="match status" value="1"/>
</dbReference>
<dbReference type="AlphaFoldDB" id="A0A835CIU0"/>
<dbReference type="Gene3D" id="3.30.430.20">
    <property type="entry name" value="Gnk2 domain, C-X8-C-X2-C motif"/>
    <property type="match status" value="3"/>
</dbReference>
<dbReference type="PANTHER" id="PTHR32099">
    <property type="entry name" value="CYSTEINE-RICH REPEAT SECRETORY PROTEIN"/>
    <property type="match status" value="1"/>
</dbReference>
<proteinExistence type="predicted"/>
<name>A0A835CIU0_9FABA</name>
<dbReference type="OrthoDB" id="827220at2759"/>
<keyword evidence="6" id="KW-0547">Nucleotide-binding</keyword>
<evidence type="ECO:0000256" key="8">
    <source>
        <dbReference type="ARBA" id="ARBA00022840"/>
    </source>
</evidence>
<evidence type="ECO:0000259" key="13">
    <source>
        <dbReference type="PROSITE" id="PS50011"/>
    </source>
</evidence>
<keyword evidence="15" id="KW-0675">Receptor</keyword>
<feature type="domain" description="Protein kinase" evidence="13">
    <location>
        <begin position="143"/>
        <end position="504"/>
    </location>
</feature>
<feature type="transmembrane region" description="Helical" evidence="12">
    <location>
        <begin position="463"/>
        <end position="484"/>
    </location>
</feature>
<keyword evidence="2" id="KW-0723">Serine/threonine-protein kinase</keyword>
<dbReference type="FunFam" id="3.30.430.20:FF:000009">
    <property type="entry name" value="Cysteine-rich receptor-like protein kinase 28"/>
    <property type="match status" value="1"/>
</dbReference>
<sequence>MGEANEYDDNNPPFYCPNTTTTTFAPNSTYHTNLNHLFSLLSSYAINLTDHDNGYYITAFTETGYDTVYGLFLCRGDVSAAACEDCVSTATKQALQQCPNQTSFTVWYDTCMLRYSDQYLSSYDQYSFLSTDQQNPIINISIYDTANVSEQSGFMDVLRDTTGQVADDAANSGGGKKFATKEANLSDFSILYALAQCMPDLLGVDCSKCLEAVIGYLTDCCYAKRGVKIFTTGCFIRYDLSPFYQLPSPPPSLTPKGSQKKRILSWPERYKIIGGTARGILYLHEHSRLKVIHRDLKPSNILLDNEMNPKISDFGMAKMVAINEVEGNTNRIVGTYLSSNAAGNTQFYNTTVSSGGGDAVYAAMETRPRMRLRNMGNVTDTTKEKFMGLLYSTLSETADEAAKTTKYYATKQAKLSAFQTLYCLTQCTPDLSAQDCRKCLELEEGCFILAAISGKSGISSGTIVAIVVPIIVAVLLFIVGLFFLSRKMRKERDNSLPEGKYKDP</sequence>
<dbReference type="GO" id="GO:0004674">
    <property type="term" value="F:protein serine/threonine kinase activity"/>
    <property type="evidence" value="ECO:0007669"/>
    <property type="project" value="UniProtKB-KW"/>
</dbReference>
<keyword evidence="5" id="KW-0677">Repeat</keyword>
<evidence type="ECO:0000256" key="11">
    <source>
        <dbReference type="ARBA" id="ARBA00048679"/>
    </source>
</evidence>
<dbReference type="CDD" id="cd23509">
    <property type="entry name" value="Gnk2-like"/>
    <property type="match status" value="3"/>
</dbReference>
<dbReference type="InterPro" id="IPR002902">
    <property type="entry name" value="GNK2"/>
</dbReference>
<comment type="caution">
    <text evidence="15">The sequence shown here is derived from an EMBL/GenBank/DDBJ whole genome shotgun (WGS) entry which is preliminary data.</text>
</comment>
<feature type="domain" description="Gnk2-homologous" evidence="14">
    <location>
        <begin position="136"/>
        <end position="243"/>
    </location>
</feature>
<dbReference type="PROSITE" id="PS51473">
    <property type="entry name" value="GNK2"/>
    <property type="match status" value="3"/>
</dbReference>
<evidence type="ECO:0000256" key="1">
    <source>
        <dbReference type="ARBA" id="ARBA00012513"/>
    </source>
</evidence>